<proteinExistence type="predicted"/>
<dbReference type="PANTHER" id="PTHR11695">
    <property type="entry name" value="ALCOHOL DEHYDROGENASE RELATED"/>
    <property type="match status" value="1"/>
</dbReference>
<dbReference type="InterPro" id="IPR011032">
    <property type="entry name" value="GroES-like_sf"/>
</dbReference>
<dbReference type="SMART" id="SM00829">
    <property type="entry name" value="PKS_ER"/>
    <property type="match status" value="1"/>
</dbReference>
<dbReference type="SUPFAM" id="SSF50129">
    <property type="entry name" value="GroES-like"/>
    <property type="match status" value="1"/>
</dbReference>
<dbReference type="Pfam" id="PF13602">
    <property type="entry name" value="ADH_zinc_N_2"/>
    <property type="match status" value="1"/>
</dbReference>
<dbReference type="Gene3D" id="3.90.180.10">
    <property type="entry name" value="Medium-chain alcohol dehydrogenases, catalytic domain"/>
    <property type="match status" value="1"/>
</dbReference>
<keyword evidence="3" id="KW-1185">Reference proteome</keyword>
<evidence type="ECO:0000313" key="2">
    <source>
        <dbReference type="EMBL" id="KAF5843840.1"/>
    </source>
</evidence>
<dbReference type="InterPro" id="IPR050700">
    <property type="entry name" value="YIM1/Zinc_Alcohol_DH_Fams"/>
</dbReference>
<evidence type="ECO:0000313" key="3">
    <source>
        <dbReference type="Proteomes" id="UP000815325"/>
    </source>
</evidence>
<dbReference type="PANTHER" id="PTHR11695:SF294">
    <property type="entry name" value="RETICULON-4-INTERACTING PROTEIN 1, MITOCHONDRIAL"/>
    <property type="match status" value="1"/>
</dbReference>
<accession>A0ABQ7HAG0</accession>
<dbReference type="InterPro" id="IPR036291">
    <property type="entry name" value="NAD(P)-bd_dom_sf"/>
</dbReference>
<name>A0ABQ7HAG0_DUNSA</name>
<reference evidence="2" key="1">
    <citation type="submission" date="2017-08" db="EMBL/GenBank/DDBJ databases">
        <authorList>
            <person name="Polle J.E."/>
            <person name="Barry K."/>
            <person name="Cushman J."/>
            <person name="Schmutz J."/>
            <person name="Tran D."/>
            <person name="Hathwaick L.T."/>
            <person name="Yim W.C."/>
            <person name="Jenkins J."/>
            <person name="Mckie-Krisberg Z.M."/>
            <person name="Prochnik S."/>
            <person name="Lindquist E."/>
            <person name="Dockter R.B."/>
            <person name="Adam C."/>
            <person name="Molina H."/>
            <person name="Bunkerborg J."/>
            <person name="Jin E."/>
            <person name="Buchheim M."/>
            <person name="Magnuson J."/>
        </authorList>
    </citation>
    <scope>NUCLEOTIDE SEQUENCE</scope>
    <source>
        <strain evidence="2">CCAP 19/18</strain>
    </source>
</reference>
<comment type="caution">
    <text evidence="2">The sequence shown here is derived from an EMBL/GenBank/DDBJ whole genome shotgun (WGS) entry which is preliminary data.</text>
</comment>
<dbReference type="Gene3D" id="3.40.50.720">
    <property type="entry name" value="NAD(P)-binding Rossmann-like Domain"/>
    <property type="match status" value="1"/>
</dbReference>
<evidence type="ECO:0000259" key="1">
    <source>
        <dbReference type="SMART" id="SM00829"/>
    </source>
</evidence>
<dbReference type="InterPro" id="IPR013154">
    <property type="entry name" value="ADH-like_N"/>
</dbReference>
<feature type="domain" description="Enoyl reductase (ER)" evidence="1">
    <location>
        <begin position="10"/>
        <end position="316"/>
    </location>
</feature>
<dbReference type="Proteomes" id="UP000815325">
    <property type="component" value="Unassembled WGS sequence"/>
</dbReference>
<protein>
    <recommendedName>
        <fullName evidence="1">Enoyl reductase (ER) domain-containing protein</fullName>
    </recommendedName>
</protein>
<dbReference type="Pfam" id="PF08240">
    <property type="entry name" value="ADH_N"/>
    <property type="match status" value="1"/>
</dbReference>
<dbReference type="CDD" id="cd05289">
    <property type="entry name" value="MDR_like_2"/>
    <property type="match status" value="1"/>
</dbReference>
<dbReference type="SUPFAM" id="SSF51735">
    <property type="entry name" value="NAD(P)-binding Rossmann-fold domains"/>
    <property type="match status" value="1"/>
</dbReference>
<organism evidence="2 3">
    <name type="scientific">Dunaliella salina</name>
    <name type="common">Green alga</name>
    <name type="synonym">Protococcus salinus</name>
    <dbReference type="NCBI Taxonomy" id="3046"/>
    <lineage>
        <taxon>Eukaryota</taxon>
        <taxon>Viridiplantae</taxon>
        <taxon>Chlorophyta</taxon>
        <taxon>core chlorophytes</taxon>
        <taxon>Chlorophyceae</taxon>
        <taxon>CS clade</taxon>
        <taxon>Chlamydomonadales</taxon>
        <taxon>Dunaliellaceae</taxon>
        <taxon>Dunaliella</taxon>
    </lineage>
</organism>
<sequence>MRAAVYNYGGALNVVGNFPAPKRGEKELLVKVAACSVNPVDVKLRKAKLPSAIFPYPKVTCSDGSGAVIQAPPNSKFKPGDLIYWMGLPLAKYGSAADITTIPEESADFVKHTDIISAAALPLVVNTAWQALQKSMPLAGKNILIQAGSGGVGTAAIQIAVAHGAHVTTTASQANFELCKSLGAERVVDYKAERFEDSAPPGGYDCVLNTVVGDYDARSLKVVKQGGHFSQVLRNVADLRELLMGAYCKFLAGTGRLGAHSLVAVRPRADLGLQQASNLMAEGKMKPVVNTVLPLSQINEAHNMVEKGVGRGKVVVKMVENVEQLLEGVAK</sequence>
<gene>
    <name evidence="2" type="ORF">DUNSADRAFT_5077</name>
</gene>
<dbReference type="EMBL" id="MU069437">
    <property type="protein sequence ID" value="KAF5843840.1"/>
    <property type="molecule type" value="Genomic_DNA"/>
</dbReference>
<dbReference type="InterPro" id="IPR020843">
    <property type="entry name" value="ER"/>
</dbReference>